<evidence type="ECO:0000313" key="15">
    <source>
        <dbReference type="Proteomes" id="UP000504610"/>
    </source>
</evidence>
<accession>A0A9W3CUR3</accession>
<feature type="active site" evidence="8">
    <location>
        <position position="318"/>
    </location>
</feature>
<keyword evidence="6 9" id="KW-0862">Zinc</keyword>
<dbReference type="InterPro" id="IPR046458">
    <property type="entry name" value="PMI_typeI_hel"/>
</dbReference>
<protein>
    <recommendedName>
        <fullName evidence="4 10">Mannose-6-phosphate isomerase</fullName>
        <ecNumber evidence="4 10">5.3.1.8</ecNumber>
    </recommendedName>
</protein>
<evidence type="ECO:0000256" key="1">
    <source>
        <dbReference type="ARBA" id="ARBA00000757"/>
    </source>
</evidence>
<sequence>MGADAIQTNGGDPAKLTVVEGIKRLRCAVKNYEWGKLGHDSLVARFHEANSGNRVDPAVPHAELWMGTHESGPSHVVNEEELGSGHEGSECMFTLKSWVTDNPDVLGSRVVDKWGCDLPFLFKVLSVTKALSIQAHPDKALAEKLHKEEPLLYRDANHKPEIALAITPFQALCGFVSLKELKEVIANVPEITELVGSKAADQILTVNEKEGDESIKPVVRLIFTQLMSASNNETKQVISEMKRRLITEKNHRELSEKEKLVLELEKQYPGDVGVISAFFFNYVKLSPGEALYLDANEPHAYISGDCVECMAASDNVVRAGLTPKHRDVQTLCSMLTYKLGYPEILKGFSLTPYITRYLPPFDEFEVDHCDLPTGKSTIFPAIPGPSVYLVIEGKGKLQTGSSQLLVNRGDVLFVPAHNEIHVAGESDGMRLYRAGVSSRFFQTL</sequence>
<dbReference type="Pfam" id="PF01238">
    <property type="entry name" value="PMI_typeI_C"/>
    <property type="match status" value="1"/>
</dbReference>
<feature type="domain" description="Phosphomannose isomerase type I helical insertion" evidence="14">
    <location>
        <begin position="194"/>
        <end position="279"/>
    </location>
</feature>
<dbReference type="Proteomes" id="UP000504610">
    <property type="component" value="Chromosome 2"/>
</dbReference>
<evidence type="ECO:0000256" key="8">
    <source>
        <dbReference type="PIRSR" id="PIRSR001480-1"/>
    </source>
</evidence>
<dbReference type="PANTHER" id="PTHR10309:SF0">
    <property type="entry name" value="MANNOSE-6-PHOSPHATE ISOMERASE"/>
    <property type="match status" value="1"/>
</dbReference>
<feature type="binding site" evidence="9">
    <location>
        <position position="134"/>
    </location>
    <ligand>
        <name>Zn(2+)</name>
        <dbReference type="ChEBI" id="CHEBI:29105"/>
    </ligand>
</feature>
<dbReference type="Pfam" id="PF20512">
    <property type="entry name" value="PMI_typeI_hel"/>
    <property type="match status" value="1"/>
</dbReference>
<keyword evidence="5 9" id="KW-0479">Metal-binding</keyword>
<feature type="binding site" evidence="9">
    <location>
        <position position="161"/>
    </location>
    <ligand>
        <name>Zn(2+)</name>
        <dbReference type="ChEBI" id="CHEBI:29105"/>
    </ligand>
</feature>
<dbReference type="SUPFAM" id="SSF51182">
    <property type="entry name" value="RmlC-like cupins"/>
    <property type="match status" value="1"/>
</dbReference>
<keyword evidence="7 10" id="KW-0413">Isomerase</keyword>
<evidence type="ECO:0000256" key="2">
    <source>
        <dbReference type="ARBA" id="ARBA00004666"/>
    </source>
</evidence>
<dbReference type="NCBIfam" id="TIGR00218">
    <property type="entry name" value="manA"/>
    <property type="match status" value="1"/>
</dbReference>
<evidence type="ECO:0000259" key="12">
    <source>
        <dbReference type="Pfam" id="PF01238"/>
    </source>
</evidence>
<dbReference type="GO" id="GO:0009298">
    <property type="term" value="P:GDP-mannose biosynthetic process"/>
    <property type="evidence" value="ECO:0007669"/>
    <property type="project" value="InterPro"/>
</dbReference>
<dbReference type="InterPro" id="IPR011051">
    <property type="entry name" value="RmlC_Cupin_sf"/>
</dbReference>
<dbReference type="PROSITE" id="PS00966">
    <property type="entry name" value="PMI_I_2"/>
    <property type="match status" value="1"/>
</dbReference>
<keyword evidence="15" id="KW-1185">Reference proteome</keyword>
<dbReference type="InterPro" id="IPR018050">
    <property type="entry name" value="Pmannose_isomerase-type1_CS"/>
</dbReference>
<dbReference type="OrthoDB" id="6605218at2759"/>
<evidence type="ECO:0000259" key="14">
    <source>
        <dbReference type="Pfam" id="PF20512"/>
    </source>
</evidence>
<feature type="binding site" evidence="9">
    <location>
        <position position="136"/>
    </location>
    <ligand>
        <name>Zn(2+)</name>
        <dbReference type="ChEBI" id="CHEBI:29105"/>
    </ligand>
</feature>
<evidence type="ECO:0000256" key="7">
    <source>
        <dbReference type="ARBA" id="ARBA00023235"/>
    </source>
</evidence>
<evidence type="ECO:0000256" key="10">
    <source>
        <dbReference type="RuleBase" id="RU000611"/>
    </source>
</evidence>
<dbReference type="FunFam" id="1.10.441.10:FF:000001">
    <property type="entry name" value="Mannose-6-phosphate isomerase"/>
    <property type="match status" value="1"/>
</dbReference>
<comment type="similarity">
    <text evidence="3 11">Belongs to the mannose-6-phosphate isomerase type 1 family.</text>
</comment>
<evidence type="ECO:0000256" key="11">
    <source>
        <dbReference type="RuleBase" id="RU004189"/>
    </source>
</evidence>
<comment type="pathway">
    <text evidence="2">Nucleotide-sugar biosynthesis; GDP-alpha-D-mannose biosynthesis; alpha-D-mannose 1-phosphate from D-fructose 6-phosphate: step 1/2.</text>
</comment>
<comment type="catalytic activity">
    <reaction evidence="1 10">
        <text>D-mannose 6-phosphate = D-fructose 6-phosphate</text>
        <dbReference type="Rhea" id="RHEA:12356"/>
        <dbReference type="ChEBI" id="CHEBI:58735"/>
        <dbReference type="ChEBI" id="CHEBI:61527"/>
        <dbReference type="EC" id="5.3.1.8"/>
    </reaction>
</comment>
<dbReference type="GO" id="GO:0046686">
    <property type="term" value="P:response to cadmium ion"/>
    <property type="evidence" value="ECO:0007669"/>
    <property type="project" value="UniProtKB-ARBA"/>
</dbReference>
<dbReference type="GO" id="GO:0005829">
    <property type="term" value="C:cytosol"/>
    <property type="evidence" value="ECO:0007669"/>
    <property type="project" value="TreeGrafter"/>
</dbReference>
<name>A0A9W3CUR3_RAPSA</name>
<comment type="cofactor">
    <cofactor evidence="9 10">
        <name>Zn(2+)</name>
        <dbReference type="ChEBI" id="CHEBI:29105"/>
    </cofactor>
    <text evidence="9 10">Binds 1 zinc ion per subunit.</text>
</comment>
<gene>
    <name evidence="16" type="primary">LOC108836645</name>
</gene>
<dbReference type="GeneID" id="108836645"/>
<dbReference type="Gene3D" id="1.10.441.10">
    <property type="entry name" value="Phosphomannose Isomerase, domain 2"/>
    <property type="match status" value="1"/>
</dbReference>
<feature type="domain" description="Phosphomannose isomerase type I C-terminal" evidence="12">
    <location>
        <begin position="358"/>
        <end position="401"/>
    </location>
</feature>
<feature type="domain" description="Phosphomannose isomerase type I catalytic" evidence="13">
    <location>
        <begin position="23"/>
        <end position="175"/>
    </location>
</feature>
<proteinExistence type="inferred from homology"/>
<dbReference type="InterPro" id="IPR046457">
    <property type="entry name" value="PMI_typeI_cat"/>
</dbReference>
<dbReference type="Pfam" id="PF20511">
    <property type="entry name" value="PMI_typeI_cat"/>
    <property type="match status" value="1"/>
</dbReference>
<organism evidence="15 16">
    <name type="scientific">Raphanus sativus</name>
    <name type="common">Radish</name>
    <name type="synonym">Raphanus raphanistrum var. sativus</name>
    <dbReference type="NCBI Taxonomy" id="3726"/>
    <lineage>
        <taxon>Eukaryota</taxon>
        <taxon>Viridiplantae</taxon>
        <taxon>Streptophyta</taxon>
        <taxon>Embryophyta</taxon>
        <taxon>Tracheophyta</taxon>
        <taxon>Spermatophyta</taxon>
        <taxon>Magnoliopsida</taxon>
        <taxon>eudicotyledons</taxon>
        <taxon>Gunneridae</taxon>
        <taxon>Pentapetalae</taxon>
        <taxon>rosids</taxon>
        <taxon>malvids</taxon>
        <taxon>Brassicales</taxon>
        <taxon>Brassicaceae</taxon>
        <taxon>Brassiceae</taxon>
        <taxon>Raphanus</taxon>
    </lineage>
</organism>
<dbReference type="PANTHER" id="PTHR10309">
    <property type="entry name" value="MANNOSE-6-PHOSPHATE ISOMERASE"/>
    <property type="match status" value="1"/>
</dbReference>
<dbReference type="InterPro" id="IPR016305">
    <property type="entry name" value="Mannose-6-P_Isomerase"/>
</dbReference>
<dbReference type="GO" id="GO:0033591">
    <property type="term" value="P:response to L-ascorbic acid"/>
    <property type="evidence" value="ECO:0007669"/>
    <property type="project" value="UniProtKB-ARBA"/>
</dbReference>
<dbReference type="InterPro" id="IPR001250">
    <property type="entry name" value="Man6P_Isoase-1"/>
</dbReference>
<dbReference type="FunFam" id="2.60.120.10:FF:000044">
    <property type="entry name" value="Mannose-6-phosphate isomerase"/>
    <property type="match status" value="1"/>
</dbReference>
<evidence type="ECO:0000256" key="3">
    <source>
        <dbReference type="ARBA" id="ARBA00010772"/>
    </source>
</evidence>
<evidence type="ECO:0000256" key="9">
    <source>
        <dbReference type="PIRSR" id="PIRSR001480-2"/>
    </source>
</evidence>
<dbReference type="PROSITE" id="PS00965">
    <property type="entry name" value="PMI_I_1"/>
    <property type="match status" value="1"/>
</dbReference>
<dbReference type="GO" id="GO:0008270">
    <property type="term" value="F:zinc ion binding"/>
    <property type="evidence" value="ECO:0007669"/>
    <property type="project" value="InterPro"/>
</dbReference>
<dbReference type="RefSeq" id="XP_056854983.1">
    <property type="nucleotide sequence ID" value="XM_056999003.1"/>
</dbReference>
<evidence type="ECO:0000256" key="5">
    <source>
        <dbReference type="ARBA" id="ARBA00022723"/>
    </source>
</evidence>
<evidence type="ECO:0000259" key="13">
    <source>
        <dbReference type="Pfam" id="PF20511"/>
    </source>
</evidence>
<dbReference type="AlphaFoldDB" id="A0A9W3CUR3"/>
<dbReference type="CDD" id="cd07011">
    <property type="entry name" value="cupin_PMI_type_I_N"/>
    <property type="match status" value="1"/>
</dbReference>
<dbReference type="GO" id="GO:0009416">
    <property type="term" value="P:response to light stimulus"/>
    <property type="evidence" value="ECO:0007669"/>
    <property type="project" value="UniProtKB-ARBA"/>
</dbReference>
<dbReference type="GO" id="GO:0010043">
    <property type="term" value="P:response to zinc ion"/>
    <property type="evidence" value="ECO:0007669"/>
    <property type="project" value="UniProtKB-ARBA"/>
</dbReference>
<dbReference type="PIRSF" id="PIRSF001480">
    <property type="entry name" value="Mannose-6-phosphate_isomerase"/>
    <property type="match status" value="1"/>
</dbReference>
<evidence type="ECO:0000256" key="4">
    <source>
        <dbReference type="ARBA" id="ARBA00011956"/>
    </source>
</evidence>
<dbReference type="GO" id="GO:0005975">
    <property type="term" value="P:carbohydrate metabolic process"/>
    <property type="evidence" value="ECO:0007669"/>
    <property type="project" value="InterPro"/>
</dbReference>
<dbReference type="Gene3D" id="2.60.120.10">
    <property type="entry name" value="Jelly Rolls"/>
    <property type="match status" value="2"/>
</dbReference>
<dbReference type="InterPro" id="IPR046456">
    <property type="entry name" value="PMI_typeI_C"/>
</dbReference>
<dbReference type="PRINTS" id="PR00714">
    <property type="entry name" value="MAN6PISMRASE"/>
</dbReference>
<dbReference type="GO" id="GO:0004476">
    <property type="term" value="F:mannose-6-phosphate isomerase activity"/>
    <property type="evidence" value="ECO:0007669"/>
    <property type="project" value="UniProtKB-EC"/>
</dbReference>
<dbReference type="EC" id="5.3.1.8" evidence="4 10"/>
<feature type="binding site" evidence="9">
    <location>
        <position position="299"/>
    </location>
    <ligand>
        <name>Zn(2+)</name>
        <dbReference type="ChEBI" id="CHEBI:29105"/>
    </ligand>
</feature>
<evidence type="ECO:0000256" key="6">
    <source>
        <dbReference type="ARBA" id="ARBA00022833"/>
    </source>
</evidence>
<reference evidence="15" key="1">
    <citation type="journal article" date="2019" name="Database">
        <title>The radish genome database (RadishGD): an integrated information resource for radish genomics.</title>
        <authorList>
            <person name="Yu H.J."/>
            <person name="Baek S."/>
            <person name="Lee Y.J."/>
            <person name="Cho A."/>
            <person name="Mun J.H."/>
        </authorList>
    </citation>
    <scope>NUCLEOTIDE SEQUENCE [LARGE SCALE GENOMIC DNA]</scope>
    <source>
        <strain evidence="15">cv. WK10039</strain>
    </source>
</reference>
<reference evidence="16" key="2">
    <citation type="submission" date="2025-08" db="UniProtKB">
        <authorList>
            <consortium name="RefSeq"/>
        </authorList>
    </citation>
    <scope>IDENTIFICATION</scope>
    <source>
        <tissue evidence="16">Leaf</tissue>
    </source>
</reference>
<dbReference type="InterPro" id="IPR014710">
    <property type="entry name" value="RmlC-like_jellyroll"/>
</dbReference>
<dbReference type="KEGG" id="rsz:108836645"/>
<evidence type="ECO:0000313" key="16">
    <source>
        <dbReference type="RefSeq" id="XP_056854983.1"/>
    </source>
</evidence>